<dbReference type="InterPro" id="IPR043128">
    <property type="entry name" value="Rev_trsase/Diguanyl_cyclase"/>
</dbReference>
<keyword evidence="4" id="KW-0540">Nuclease</keyword>
<dbReference type="InterPro" id="IPR056924">
    <property type="entry name" value="SH3_Tf2-1"/>
</dbReference>
<dbReference type="GO" id="GO:0003964">
    <property type="term" value="F:RNA-directed DNA polymerase activity"/>
    <property type="evidence" value="ECO:0007669"/>
    <property type="project" value="UniProtKB-KW"/>
</dbReference>
<keyword evidence="1" id="KW-0645">Protease</keyword>
<evidence type="ECO:0000256" key="6">
    <source>
        <dbReference type="ARBA" id="ARBA00022801"/>
    </source>
</evidence>
<evidence type="ECO:0000256" key="4">
    <source>
        <dbReference type="ARBA" id="ARBA00022722"/>
    </source>
</evidence>
<dbReference type="AlphaFoldDB" id="A0A6L2P353"/>
<evidence type="ECO:0000256" key="9">
    <source>
        <dbReference type="SAM" id="MobiDB-lite"/>
    </source>
</evidence>
<dbReference type="Pfam" id="PF08284">
    <property type="entry name" value="RVP_2"/>
    <property type="match status" value="1"/>
</dbReference>
<dbReference type="Pfam" id="PF00078">
    <property type="entry name" value="RVT_1"/>
    <property type="match status" value="1"/>
</dbReference>
<dbReference type="InterPro" id="IPR000477">
    <property type="entry name" value="RT_dom"/>
</dbReference>
<reference evidence="11" key="1">
    <citation type="journal article" date="2019" name="Sci. Rep.">
        <title>Draft genome of Tanacetum cinerariifolium, the natural source of mosquito coil.</title>
        <authorList>
            <person name="Yamashiro T."/>
            <person name="Shiraishi A."/>
            <person name="Satake H."/>
            <person name="Nakayama K."/>
        </authorList>
    </citation>
    <scope>NUCLEOTIDE SEQUENCE</scope>
</reference>
<keyword evidence="2" id="KW-0808">Transferase</keyword>
<keyword evidence="7 11" id="KW-0695">RNA-directed DNA polymerase</keyword>
<dbReference type="InterPro" id="IPR043502">
    <property type="entry name" value="DNA/RNA_pol_sf"/>
</dbReference>
<dbReference type="PROSITE" id="PS50158">
    <property type="entry name" value="ZF_CCHC"/>
    <property type="match status" value="1"/>
</dbReference>
<dbReference type="Pfam" id="PF24626">
    <property type="entry name" value="SH3_Tf2-1"/>
    <property type="match status" value="1"/>
</dbReference>
<proteinExistence type="predicted"/>
<dbReference type="PANTHER" id="PTHR24559">
    <property type="entry name" value="TRANSPOSON TY3-I GAG-POL POLYPROTEIN"/>
    <property type="match status" value="1"/>
</dbReference>
<dbReference type="InterPro" id="IPR001878">
    <property type="entry name" value="Znf_CCHC"/>
</dbReference>
<keyword evidence="5" id="KW-0255">Endonuclease</keyword>
<dbReference type="FunFam" id="3.10.10.10:FF:000007">
    <property type="entry name" value="Retrovirus-related Pol polyprotein from transposon 17.6-like Protein"/>
    <property type="match status" value="1"/>
</dbReference>
<evidence type="ECO:0000256" key="3">
    <source>
        <dbReference type="ARBA" id="ARBA00022695"/>
    </source>
</evidence>
<dbReference type="SUPFAM" id="SSF56672">
    <property type="entry name" value="DNA/RNA polymerases"/>
    <property type="match status" value="1"/>
</dbReference>
<evidence type="ECO:0000256" key="8">
    <source>
        <dbReference type="PROSITE-ProRule" id="PRU00047"/>
    </source>
</evidence>
<evidence type="ECO:0000259" key="10">
    <source>
        <dbReference type="PROSITE" id="PS50158"/>
    </source>
</evidence>
<dbReference type="PANTHER" id="PTHR24559:SF444">
    <property type="entry name" value="REVERSE TRANSCRIPTASE DOMAIN-CONTAINING PROTEIN"/>
    <property type="match status" value="1"/>
</dbReference>
<dbReference type="Gene3D" id="3.30.70.270">
    <property type="match status" value="1"/>
</dbReference>
<gene>
    <name evidence="11" type="ORF">Tci_064724</name>
</gene>
<name>A0A6L2P353_TANCI</name>
<dbReference type="GO" id="GO:0006508">
    <property type="term" value="P:proteolysis"/>
    <property type="evidence" value="ECO:0007669"/>
    <property type="project" value="UniProtKB-KW"/>
</dbReference>
<dbReference type="GO" id="GO:0003676">
    <property type="term" value="F:nucleic acid binding"/>
    <property type="evidence" value="ECO:0007669"/>
    <property type="project" value="InterPro"/>
</dbReference>
<dbReference type="CDD" id="cd01647">
    <property type="entry name" value="RT_LTR"/>
    <property type="match status" value="1"/>
</dbReference>
<keyword evidence="8" id="KW-0479">Metal-binding</keyword>
<protein>
    <submittedName>
        <fullName evidence="11">Putative reverse transcriptase domain, ribonuclease H-like domain, aspartic peptidase domain protein</fullName>
    </submittedName>
</protein>
<keyword evidence="8" id="KW-0863">Zinc-finger</keyword>
<feature type="domain" description="CCHC-type" evidence="10">
    <location>
        <begin position="108"/>
        <end position="123"/>
    </location>
</feature>
<dbReference type="EMBL" id="BKCJ010010701">
    <property type="protein sequence ID" value="GEU92746.1"/>
    <property type="molecule type" value="Genomic_DNA"/>
</dbReference>
<keyword evidence="3" id="KW-0548">Nucleotidyltransferase</keyword>
<accession>A0A6L2P353</accession>
<evidence type="ECO:0000256" key="5">
    <source>
        <dbReference type="ARBA" id="ARBA00022759"/>
    </source>
</evidence>
<evidence type="ECO:0000256" key="2">
    <source>
        <dbReference type="ARBA" id="ARBA00022679"/>
    </source>
</evidence>
<comment type="caution">
    <text evidence="11">The sequence shown here is derived from an EMBL/GenBank/DDBJ whole genome shotgun (WGS) entry which is preliminary data.</text>
</comment>
<dbReference type="GO" id="GO:0008233">
    <property type="term" value="F:peptidase activity"/>
    <property type="evidence" value="ECO:0007669"/>
    <property type="project" value="UniProtKB-KW"/>
</dbReference>
<evidence type="ECO:0000313" key="11">
    <source>
        <dbReference type="EMBL" id="GEU92746.1"/>
    </source>
</evidence>
<sequence length="611" mass="69732">MPNHEESGRVGRGGGRGRRPKKGNDERVDDLNKEMTKVGNQGNVGNQNDNVVNESIQQNDRNVLVNGNWVGCSYKEFLACNPKKYDDCRNVPRNINPINARNPPVRACYECGSTDHIRPTCPRLNRAQGPEGNLPILVAANNDCQGRRNQGNQARGRAFILGAKDACQDSNIVTGTFTLNAQYATTLFDSSADYSFVSTTFIPLLGIKHSDLGFKYEIEIDSGSNAGCKSPYCLASFELEELSGQLKELQDRGFIRPSSSAWGAPVLFVKKKMFFSKIDLKSGYHQLRVHEDDILKTAFKTRYGHFEFTVMAFGLTNAPAVFMDLMNIVCRPYLDMFGLVFIDDILIYSETQQEHVEHLRIVLEQLKKEKLYAKFSKCEFWLREVQFLRHVINELFSDYDCKIRFHHGKANVVADALSKKVRVKPKRVTAMNMILQSSIKDRILAAQKEGVNEFTGLQRGPELVHETTEKISWIKDRLKVARVVRFGKKGKLAPRFVGPFEIMEKVGPVAYRLDLLEELNGVHDLFHMLNLKKCMGDPTLQVPLDENRVDAKLNFIEEPVEILEREFKKLKRSRIAIVKLRWNLKHGPKFMWEREDQIKLKYPHLFSDISG</sequence>
<dbReference type="GO" id="GO:0008270">
    <property type="term" value="F:zinc ion binding"/>
    <property type="evidence" value="ECO:0007669"/>
    <property type="project" value="UniProtKB-KW"/>
</dbReference>
<feature type="region of interest" description="Disordered" evidence="9">
    <location>
        <begin position="1"/>
        <end position="29"/>
    </location>
</feature>
<dbReference type="InterPro" id="IPR053134">
    <property type="entry name" value="RNA-dir_DNA_polymerase"/>
</dbReference>
<organism evidence="11">
    <name type="scientific">Tanacetum cinerariifolium</name>
    <name type="common">Dalmatian daisy</name>
    <name type="synonym">Chrysanthemum cinerariifolium</name>
    <dbReference type="NCBI Taxonomy" id="118510"/>
    <lineage>
        <taxon>Eukaryota</taxon>
        <taxon>Viridiplantae</taxon>
        <taxon>Streptophyta</taxon>
        <taxon>Embryophyta</taxon>
        <taxon>Tracheophyta</taxon>
        <taxon>Spermatophyta</taxon>
        <taxon>Magnoliopsida</taxon>
        <taxon>eudicotyledons</taxon>
        <taxon>Gunneridae</taxon>
        <taxon>Pentapetalae</taxon>
        <taxon>asterids</taxon>
        <taxon>campanulids</taxon>
        <taxon>Asterales</taxon>
        <taxon>Asteraceae</taxon>
        <taxon>Asteroideae</taxon>
        <taxon>Anthemideae</taxon>
        <taxon>Anthemidinae</taxon>
        <taxon>Tanacetum</taxon>
    </lineage>
</organism>
<dbReference type="GO" id="GO:0004519">
    <property type="term" value="F:endonuclease activity"/>
    <property type="evidence" value="ECO:0007669"/>
    <property type="project" value="UniProtKB-KW"/>
</dbReference>
<keyword evidence="6" id="KW-0378">Hydrolase</keyword>
<evidence type="ECO:0000256" key="1">
    <source>
        <dbReference type="ARBA" id="ARBA00022670"/>
    </source>
</evidence>
<dbReference type="Gene3D" id="3.10.10.10">
    <property type="entry name" value="HIV Type 1 Reverse Transcriptase, subunit A, domain 1"/>
    <property type="match status" value="2"/>
</dbReference>
<keyword evidence="8" id="KW-0862">Zinc</keyword>
<evidence type="ECO:0000256" key="7">
    <source>
        <dbReference type="ARBA" id="ARBA00022918"/>
    </source>
</evidence>